<evidence type="ECO:0000256" key="5">
    <source>
        <dbReference type="ARBA" id="ARBA00023180"/>
    </source>
</evidence>
<name>A0A9R0E376_SPOFR</name>
<gene>
    <name evidence="9" type="primary">LOC118279581</name>
</gene>
<dbReference type="AlphaFoldDB" id="A0A9R0E376"/>
<evidence type="ECO:0000313" key="8">
    <source>
        <dbReference type="Proteomes" id="UP000829999"/>
    </source>
</evidence>
<dbReference type="GO" id="GO:0008061">
    <property type="term" value="F:chitin binding"/>
    <property type="evidence" value="ECO:0007669"/>
    <property type="project" value="UniProtKB-KW"/>
</dbReference>
<dbReference type="SMART" id="SM00494">
    <property type="entry name" value="ChtBD2"/>
    <property type="match status" value="3"/>
</dbReference>
<evidence type="ECO:0000256" key="6">
    <source>
        <dbReference type="SAM" id="MobiDB-lite"/>
    </source>
</evidence>
<reference evidence="9" key="1">
    <citation type="submission" date="2025-08" db="UniProtKB">
        <authorList>
            <consortium name="RefSeq"/>
        </authorList>
    </citation>
    <scope>IDENTIFICATION</scope>
    <source>
        <tissue evidence="9">Whole larval tissue</tissue>
    </source>
</reference>
<organism evidence="8 9">
    <name type="scientific">Spodoptera frugiperda</name>
    <name type="common">Fall armyworm</name>
    <dbReference type="NCBI Taxonomy" id="7108"/>
    <lineage>
        <taxon>Eukaryota</taxon>
        <taxon>Metazoa</taxon>
        <taxon>Ecdysozoa</taxon>
        <taxon>Arthropoda</taxon>
        <taxon>Hexapoda</taxon>
        <taxon>Insecta</taxon>
        <taxon>Pterygota</taxon>
        <taxon>Neoptera</taxon>
        <taxon>Endopterygota</taxon>
        <taxon>Lepidoptera</taxon>
        <taxon>Glossata</taxon>
        <taxon>Ditrysia</taxon>
        <taxon>Noctuoidea</taxon>
        <taxon>Noctuidae</taxon>
        <taxon>Amphipyrinae</taxon>
        <taxon>Spodoptera</taxon>
    </lineage>
</organism>
<protein>
    <submittedName>
        <fullName evidence="9">Uncharacterized protein LOC118279581</fullName>
    </submittedName>
</protein>
<feature type="domain" description="Chitin-binding type-2" evidence="7">
    <location>
        <begin position="204"/>
        <end position="259"/>
    </location>
</feature>
<dbReference type="SUPFAM" id="SSF57625">
    <property type="entry name" value="Invertebrate chitin-binding proteins"/>
    <property type="match status" value="3"/>
</dbReference>
<feature type="region of interest" description="Disordered" evidence="6">
    <location>
        <begin position="57"/>
        <end position="98"/>
    </location>
</feature>
<dbReference type="RefSeq" id="XP_050558402.1">
    <property type="nucleotide sequence ID" value="XM_050702445.1"/>
</dbReference>
<dbReference type="PANTHER" id="PTHR23301">
    <property type="entry name" value="CHITIN BINDING PERITROPHIN-A"/>
    <property type="match status" value="1"/>
</dbReference>
<sequence>MTLPFHLCEAYTTFNFFFFFKRCIPGSGSECISGGFNEATPYAASDTETDLLLISTPSFVPTEDPKGSDEDDDGITPHVDDRYNRMPQTPKKRDPRYADDEYSDTMRMVLQQILDISRGAPVTENNDVMVLFGGGGDEVDLPECSGYQIWWKPDPKDCSSYYFCILSSVKHLKCPEGFHFSSNAICIPQSLSSCQVSEELVEPEESCNEMDGFKSDPTDCRNYYSCEFGSLIQKQCPEDFLFDSREKMCRPDYLAYCEEPEPTAVSTAPPTDAMPPCGAEDYWSRPDIRDCGSSYMCVYGEVIKVRCPDGTAYSQETELYHKENSTTWHQYCTIKHK</sequence>
<keyword evidence="8" id="KW-1185">Reference proteome</keyword>
<keyword evidence="2" id="KW-0732">Signal</keyword>
<keyword evidence="5" id="KW-0325">Glycoprotein</keyword>
<evidence type="ECO:0000256" key="1">
    <source>
        <dbReference type="ARBA" id="ARBA00022669"/>
    </source>
</evidence>
<accession>A0A9R0E376</accession>
<keyword evidence="4" id="KW-1015">Disulfide bond</keyword>
<evidence type="ECO:0000256" key="3">
    <source>
        <dbReference type="ARBA" id="ARBA00022737"/>
    </source>
</evidence>
<dbReference type="GO" id="GO:0005576">
    <property type="term" value="C:extracellular region"/>
    <property type="evidence" value="ECO:0007669"/>
    <property type="project" value="InterPro"/>
</dbReference>
<feature type="domain" description="Chitin-binding type-2" evidence="7">
    <location>
        <begin position="141"/>
        <end position="196"/>
    </location>
</feature>
<keyword evidence="3" id="KW-0677">Repeat</keyword>
<feature type="domain" description="Chitin-binding type-2" evidence="7">
    <location>
        <begin position="274"/>
        <end position="334"/>
    </location>
</feature>
<dbReference type="Gene3D" id="2.170.140.10">
    <property type="entry name" value="Chitin binding domain"/>
    <property type="match status" value="1"/>
</dbReference>
<evidence type="ECO:0000259" key="7">
    <source>
        <dbReference type="PROSITE" id="PS50940"/>
    </source>
</evidence>
<dbReference type="OrthoDB" id="6020543at2759"/>
<dbReference type="GeneID" id="118279581"/>
<evidence type="ECO:0000256" key="4">
    <source>
        <dbReference type="ARBA" id="ARBA00023157"/>
    </source>
</evidence>
<dbReference type="InterPro" id="IPR036508">
    <property type="entry name" value="Chitin-bd_dom_sf"/>
</dbReference>
<dbReference type="Pfam" id="PF01607">
    <property type="entry name" value="CBM_14"/>
    <property type="match status" value="1"/>
</dbReference>
<keyword evidence="1" id="KW-0147">Chitin-binding</keyword>
<proteinExistence type="predicted"/>
<dbReference type="PROSITE" id="PS50940">
    <property type="entry name" value="CHIT_BIND_II"/>
    <property type="match status" value="3"/>
</dbReference>
<evidence type="ECO:0000313" key="9">
    <source>
        <dbReference type="RefSeq" id="XP_050558402.1"/>
    </source>
</evidence>
<dbReference type="Proteomes" id="UP000829999">
    <property type="component" value="Chromosome 22"/>
</dbReference>
<dbReference type="InterPro" id="IPR051940">
    <property type="entry name" value="Chitin_bind-dev_reg"/>
</dbReference>
<evidence type="ECO:0000256" key="2">
    <source>
        <dbReference type="ARBA" id="ARBA00022729"/>
    </source>
</evidence>
<dbReference type="PANTHER" id="PTHR23301:SF0">
    <property type="entry name" value="CHITIN-BINDING TYPE-2 DOMAIN-CONTAINING PROTEIN-RELATED"/>
    <property type="match status" value="1"/>
</dbReference>
<dbReference type="InterPro" id="IPR002557">
    <property type="entry name" value="Chitin-bd_dom"/>
</dbReference>